<dbReference type="Gene3D" id="2.170.190.11">
    <property type="entry name" value="Molybdopterin biosynthesis moea protein, domain 3"/>
    <property type="match status" value="1"/>
</dbReference>
<dbReference type="Gene3D" id="2.40.340.10">
    <property type="entry name" value="MoeA, C-terminal, domain IV"/>
    <property type="match status" value="1"/>
</dbReference>
<dbReference type="RefSeq" id="WP_321561738.1">
    <property type="nucleotide sequence ID" value="NZ_CP139558.1"/>
</dbReference>
<evidence type="ECO:0000256" key="1">
    <source>
        <dbReference type="ARBA" id="ARBA00002901"/>
    </source>
</evidence>
<keyword evidence="6" id="KW-0808">Transferase</keyword>
<evidence type="ECO:0000256" key="6">
    <source>
        <dbReference type="RuleBase" id="RU365090"/>
    </source>
</evidence>
<dbReference type="CDD" id="cd00887">
    <property type="entry name" value="MoeA"/>
    <property type="match status" value="1"/>
</dbReference>
<dbReference type="Gene3D" id="3.40.980.10">
    <property type="entry name" value="MoaB/Mog-like domain"/>
    <property type="match status" value="1"/>
</dbReference>
<dbReference type="InterPro" id="IPR036688">
    <property type="entry name" value="MoeA_C_domain_IV_sf"/>
</dbReference>
<dbReference type="InterPro" id="IPR038987">
    <property type="entry name" value="MoeA-like"/>
</dbReference>
<dbReference type="PANTHER" id="PTHR10192">
    <property type="entry name" value="MOLYBDOPTERIN BIOSYNTHESIS PROTEIN"/>
    <property type="match status" value="1"/>
</dbReference>
<comment type="pathway">
    <text evidence="2 6">Cofactor biosynthesis; molybdopterin biosynthesis.</text>
</comment>
<dbReference type="Proteomes" id="UP001324380">
    <property type="component" value="Chromosome"/>
</dbReference>
<dbReference type="EC" id="2.10.1.1" evidence="6"/>
<evidence type="ECO:0000256" key="2">
    <source>
        <dbReference type="ARBA" id="ARBA00005046"/>
    </source>
</evidence>
<dbReference type="InterPro" id="IPR005111">
    <property type="entry name" value="MoeA_C_domain_IV"/>
</dbReference>
<dbReference type="InterPro" id="IPR001453">
    <property type="entry name" value="MoaB/Mog_dom"/>
</dbReference>
<dbReference type="InterPro" id="IPR036135">
    <property type="entry name" value="MoeA_linker/N_sf"/>
</dbReference>
<sequence>MMTTVQEAEKLILAQLRDYSTENMGFEQALGRVLAEPIKADRDLPPFNRVTMDGIAINYAAIEKGISTFKIKATQAAGDEPAAIEELDECIEIMTGAVMPASVNTVIRYEDVEIRAGLASLHTRDIKPGQNLHLQGADKKDGDTLALPGQLITPAIISLAASVGKAHLLVKNVPRVVIISSGDELVDVHQTPSPYQIRKSNSYTVKAVLRLHGLKPDIIHIPDDPEVTRQQIQQCLQNYDVLLLSGGISMGKFDYIPQALEDLQVKKVFHKVAQRPGKPFWFGRHQSGILVFAFPGNPVATFMCLHKYFLTWLSATLGLAEQAPLYAVLDSDFSFQPPLQYFLQVKLQSNAQGLLMAKPIEGNGSGDFANLADTDAFLELPLERNDFRKGEVLRVLRFD</sequence>
<dbReference type="Pfam" id="PF03454">
    <property type="entry name" value="MoeA_C"/>
    <property type="match status" value="1"/>
</dbReference>
<dbReference type="SUPFAM" id="SSF63882">
    <property type="entry name" value="MoeA N-terminal region -like"/>
    <property type="match status" value="1"/>
</dbReference>
<protein>
    <recommendedName>
        <fullName evidence="6">Molybdopterin molybdenumtransferase</fullName>
        <ecNumber evidence="6">2.10.1.1</ecNumber>
    </recommendedName>
</protein>
<comment type="function">
    <text evidence="1 6">Catalyzes the insertion of molybdate into adenylated molybdopterin with the concomitant release of AMP.</text>
</comment>
<feature type="domain" description="MoaB/Mog" evidence="7">
    <location>
        <begin position="177"/>
        <end position="316"/>
    </location>
</feature>
<dbReference type="PROSITE" id="PS01079">
    <property type="entry name" value="MOCF_BIOSYNTHESIS_2"/>
    <property type="match status" value="1"/>
</dbReference>
<dbReference type="Gene3D" id="3.90.105.10">
    <property type="entry name" value="Molybdopterin biosynthesis moea protein, domain 2"/>
    <property type="match status" value="1"/>
</dbReference>
<comment type="similarity">
    <text evidence="3 6">Belongs to the MoeA family.</text>
</comment>
<keyword evidence="4 6" id="KW-0501">Molybdenum cofactor biosynthesis</keyword>
<dbReference type="Pfam" id="PF00994">
    <property type="entry name" value="MoCF_biosynth"/>
    <property type="match status" value="1"/>
</dbReference>
<gene>
    <name evidence="8" type="ORF">SNE25_24955</name>
</gene>
<keyword evidence="6" id="KW-0500">Molybdenum</keyword>
<evidence type="ECO:0000256" key="3">
    <source>
        <dbReference type="ARBA" id="ARBA00010763"/>
    </source>
</evidence>
<dbReference type="PANTHER" id="PTHR10192:SF5">
    <property type="entry name" value="GEPHYRIN"/>
    <property type="match status" value="1"/>
</dbReference>
<keyword evidence="6" id="KW-0479">Metal-binding</keyword>
<evidence type="ECO:0000256" key="5">
    <source>
        <dbReference type="ARBA" id="ARBA00047317"/>
    </source>
</evidence>
<evidence type="ECO:0000259" key="7">
    <source>
        <dbReference type="SMART" id="SM00852"/>
    </source>
</evidence>
<keyword evidence="9" id="KW-1185">Reference proteome</keyword>
<dbReference type="NCBIfam" id="TIGR00177">
    <property type="entry name" value="molyb_syn"/>
    <property type="match status" value="1"/>
</dbReference>
<comment type="cofactor">
    <cofactor evidence="6">
        <name>Mg(2+)</name>
        <dbReference type="ChEBI" id="CHEBI:18420"/>
    </cofactor>
</comment>
<keyword evidence="6" id="KW-0460">Magnesium</keyword>
<evidence type="ECO:0000256" key="4">
    <source>
        <dbReference type="ARBA" id="ARBA00023150"/>
    </source>
</evidence>
<evidence type="ECO:0000313" key="9">
    <source>
        <dbReference type="Proteomes" id="UP001324380"/>
    </source>
</evidence>
<comment type="catalytic activity">
    <reaction evidence="5">
        <text>adenylyl-molybdopterin + molybdate = Mo-molybdopterin + AMP + H(+)</text>
        <dbReference type="Rhea" id="RHEA:35047"/>
        <dbReference type="ChEBI" id="CHEBI:15378"/>
        <dbReference type="ChEBI" id="CHEBI:36264"/>
        <dbReference type="ChEBI" id="CHEBI:62727"/>
        <dbReference type="ChEBI" id="CHEBI:71302"/>
        <dbReference type="ChEBI" id="CHEBI:456215"/>
        <dbReference type="EC" id="2.10.1.1"/>
    </reaction>
</comment>
<dbReference type="SUPFAM" id="SSF53218">
    <property type="entry name" value="Molybdenum cofactor biosynthesis proteins"/>
    <property type="match status" value="1"/>
</dbReference>
<dbReference type="InterPro" id="IPR008284">
    <property type="entry name" value="MoCF_biosynth_CS"/>
</dbReference>
<dbReference type="SMART" id="SM00852">
    <property type="entry name" value="MoCF_biosynth"/>
    <property type="match status" value="1"/>
</dbReference>
<organism evidence="8 9">
    <name type="scientific">Mucilaginibacter sabulilitoris</name>
    <dbReference type="NCBI Taxonomy" id="1173583"/>
    <lineage>
        <taxon>Bacteria</taxon>
        <taxon>Pseudomonadati</taxon>
        <taxon>Bacteroidota</taxon>
        <taxon>Sphingobacteriia</taxon>
        <taxon>Sphingobacteriales</taxon>
        <taxon>Sphingobacteriaceae</taxon>
        <taxon>Mucilaginibacter</taxon>
    </lineage>
</organism>
<dbReference type="InterPro" id="IPR005110">
    <property type="entry name" value="MoeA_linker/N"/>
</dbReference>
<dbReference type="Pfam" id="PF03453">
    <property type="entry name" value="MoeA_N"/>
    <property type="match status" value="1"/>
</dbReference>
<name>A0ABZ0THZ8_9SPHI</name>
<dbReference type="InterPro" id="IPR036425">
    <property type="entry name" value="MoaB/Mog-like_dom_sf"/>
</dbReference>
<reference evidence="8 9" key="1">
    <citation type="submission" date="2023-11" db="EMBL/GenBank/DDBJ databases">
        <title>Analysis of the Genomes of Mucilaginibacter gossypii cycad 4 and M. sabulilitoris SNA2: microbes with the potential for plant growth promotion.</title>
        <authorList>
            <person name="Hirsch A.M."/>
            <person name="Humm E."/>
            <person name="Rubbi M."/>
            <person name="Del Vecchio G."/>
            <person name="Ha S.M."/>
            <person name="Pellegrini M."/>
            <person name="Gunsalus R.P."/>
        </authorList>
    </citation>
    <scope>NUCLEOTIDE SEQUENCE [LARGE SCALE GENOMIC DNA]</scope>
    <source>
        <strain evidence="8 9">SNA2</strain>
    </source>
</reference>
<dbReference type="SUPFAM" id="SSF63867">
    <property type="entry name" value="MoeA C-terminal domain-like"/>
    <property type="match status" value="1"/>
</dbReference>
<proteinExistence type="inferred from homology"/>
<accession>A0ABZ0THZ8</accession>
<dbReference type="EMBL" id="CP139558">
    <property type="protein sequence ID" value="WPU92577.1"/>
    <property type="molecule type" value="Genomic_DNA"/>
</dbReference>
<evidence type="ECO:0000313" key="8">
    <source>
        <dbReference type="EMBL" id="WPU92577.1"/>
    </source>
</evidence>